<feature type="region of interest" description="Disordered" evidence="2">
    <location>
        <begin position="865"/>
        <end position="893"/>
    </location>
</feature>
<feature type="compositionally biased region" description="Low complexity" evidence="2">
    <location>
        <begin position="874"/>
        <end position="886"/>
    </location>
</feature>
<feature type="compositionally biased region" description="Polar residues" evidence="2">
    <location>
        <begin position="1156"/>
        <end position="1166"/>
    </location>
</feature>
<reference evidence="3 4" key="1">
    <citation type="submission" date="2016-07" db="EMBL/GenBank/DDBJ databases">
        <title>Pervasive Adenine N6-methylation of Active Genes in Fungi.</title>
        <authorList>
            <consortium name="DOE Joint Genome Institute"/>
            <person name="Mondo S.J."/>
            <person name="Dannebaum R.O."/>
            <person name="Kuo R.C."/>
            <person name="Labutti K."/>
            <person name="Haridas S."/>
            <person name="Kuo A."/>
            <person name="Salamov A."/>
            <person name="Ahrendt S.R."/>
            <person name="Lipzen A."/>
            <person name="Sullivan W."/>
            <person name="Andreopoulos W.B."/>
            <person name="Clum A."/>
            <person name="Lindquist E."/>
            <person name="Daum C."/>
            <person name="Ramamoorthy G.K."/>
            <person name="Gryganskyi A."/>
            <person name="Culley D."/>
            <person name="Magnuson J.K."/>
            <person name="James T.Y."/>
            <person name="O'Malley M.A."/>
            <person name="Stajich J.E."/>
            <person name="Spatafora J.W."/>
            <person name="Visel A."/>
            <person name="Grigoriev I.V."/>
        </authorList>
    </citation>
    <scope>NUCLEOTIDE SEQUENCE [LARGE SCALE GENOMIC DNA]</scope>
    <source>
        <strain evidence="3 4">NRRL 1336</strain>
    </source>
</reference>
<feature type="coiled-coil region" evidence="1">
    <location>
        <begin position="726"/>
        <end position="860"/>
    </location>
</feature>
<accession>A0A1X2IEX2</accession>
<feature type="region of interest" description="Disordered" evidence="2">
    <location>
        <begin position="283"/>
        <end position="303"/>
    </location>
</feature>
<feature type="compositionally biased region" description="Low complexity" evidence="2">
    <location>
        <begin position="131"/>
        <end position="145"/>
    </location>
</feature>
<feature type="coiled-coil region" evidence="1">
    <location>
        <begin position="505"/>
        <end position="676"/>
    </location>
</feature>
<feature type="region of interest" description="Disordered" evidence="2">
    <location>
        <begin position="26"/>
        <end position="173"/>
    </location>
</feature>
<feature type="compositionally biased region" description="Basic and acidic residues" evidence="2">
    <location>
        <begin position="999"/>
        <end position="1018"/>
    </location>
</feature>
<feature type="coiled-coil region" evidence="1">
    <location>
        <begin position="383"/>
        <end position="441"/>
    </location>
</feature>
<keyword evidence="4" id="KW-1185">Reference proteome</keyword>
<dbReference type="EMBL" id="MCGE01000013">
    <property type="protein sequence ID" value="ORZ15209.1"/>
    <property type="molecule type" value="Genomic_DNA"/>
</dbReference>
<dbReference type="STRING" id="90262.A0A1X2IEX2"/>
<organism evidence="3 4">
    <name type="scientific">Absidia repens</name>
    <dbReference type="NCBI Taxonomy" id="90262"/>
    <lineage>
        <taxon>Eukaryota</taxon>
        <taxon>Fungi</taxon>
        <taxon>Fungi incertae sedis</taxon>
        <taxon>Mucoromycota</taxon>
        <taxon>Mucoromycotina</taxon>
        <taxon>Mucoromycetes</taxon>
        <taxon>Mucorales</taxon>
        <taxon>Cunninghamellaceae</taxon>
        <taxon>Absidia</taxon>
    </lineage>
</organism>
<proteinExistence type="predicted"/>
<feature type="region of interest" description="Disordered" evidence="2">
    <location>
        <begin position="1126"/>
        <end position="1178"/>
    </location>
</feature>
<name>A0A1X2IEX2_9FUNG</name>
<comment type="caution">
    <text evidence="3">The sequence shown here is derived from an EMBL/GenBank/DDBJ whole genome shotgun (WGS) entry which is preliminary data.</text>
</comment>
<dbReference type="Proteomes" id="UP000193560">
    <property type="component" value="Unassembled WGS sequence"/>
</dbReference>
<feature type="region of interest" description="Disordered" evidence="2">
    <location>
        <begin position="942"/>
        <end position="968"/>
    </location>
</feature>
<feature type="compositionally biased region" description="Basic and acidic residues" evidence="2">
    <location>
        <begin position="283"/>
        <end position="292"/>
    </location>
</feature>
<dbReference type="OrthoDB" id="2289094at2759"/>
<dbReference type="AlphaFoldDB" id="A0A1X2IEX2"/>
<gene>
    <name evidence="3" type="ORF">BCR42DRAFT_492143</name>
</gene>
<protein>
    <submittedName>
        <fullName evidence="3">Uncharacterized protein</fullName>
    </submittedName>
</protein>
<evidence type="ECO:0000256" key="1">
    <source>
        <dbReference type="SAM" id="Coils"/>
    </source>
</evidence>
<feature type="coiled-coil region" evidence="1">
    <location>
        <begin position="1062"/>
        <end position="1089"/>
    </location>
</feature>
<sequence>MSDKESIDADHLRKAKVLAARKKLKKFQSKKLEQHPKADTESCSSKTSHDEPKAGADGILFSNHGSPLTKRSGSFSQDMHSKTPTSFTAQPIAVTSPPPPPRANPSVIMSSPPPVFQNLVSSPPPPPPPHSAHSPSLASPASDPLTSTLSPPTVHALPPPDHGNPSLHSIPPVSQEPFQLLQNKIDVLQQEKAGLASHSEQLRLQVSTLNAQFDDMKNQKDNSAQQYDALADKQRLLEQEYGEVKQQLLESNITRQSQQEKITELQSALVSAKDDMAALNKERQAENDETQRLEQQQQDDNKLKWEEMSALMDKQKKELDEMKASNEDFHTETTRLIDMVNDLEEELSRTLADNYTKDCEIKSLSTQLYDMARGNHGSLVVDLEQKTQERNTLRQTVKNLEVNQRRLNSLDSEMDVLKERLATANNALATMKHQLDEKDNAIQELHLTLDNKHTDLTTHVDQLSQLRLDHDVIKETADKWQQQTLDIQKLLDEKTNDHADLVAQHDGFETVISELKQQLKQANALSDTKDEQMNDLNISIQQLEQQHHMMKQQLLDTKQIMDGNEYTIDQLRETIMKLEKIHIKLTHDLAVARDARETSSVDLHNMHQQYTALEQTMDEKEALYQDLLKTKDDMARQLDQSQSTHQQHHDLMAERVERINQKVARIMAMYDKMEQTVAAVTAATATATATATAAQDDNASTVQHTKAHMDKLMELESRSLEQQLYISKLETDQQSFEEQRQFLEQQLTSVQDELDEKRELAEMFEDARASLVTQQTSLTSRLEDQQALVSTLNTQLQDRSDEIHELQAKIDTLTLDQQEAALVEIKQTMGRLQARANDLEQQLTSERAASEATNNDLRQQLITLSDNNKDDDNSNNNSDSLLSQQERSQRQEQVELLEKQLAELQDKVQEQQHLYDEKHQEWMAEQTKVTSMTEDISRLQEQLQQKNQQAPDDSDQAATQQQQQHNVDQLTTQLKEAQEQLAAKSKLVEELRAAASIGDEEKGSPENNDQHESEHERALETEVKDLRSRLERQFDAFTTIRGELTTVRDRQLNVELEASKEKKDLIREREGLEHTIERLRNEYQEHLERMWAQHEAIRQHHEEDLTVGRDALDAAQVKLMQNGLSPVSENGFEWVNSDSENDDDNDGNNEDSDGDPTSSHNNNKTPSVGPLPPLRKPEFFEFLETPRCNGCQSEVIDI</sequence>
<feature type="region of interest" description="Disordered" evidence="2">
    <location>
        <begin position="995"/>
        <end position="1018"/>
    </location>
</feature>
<evidence type="ECO:0000256" key="2">
    <source>
        <dbReference type="SAM" id="MobiDB-lite"/>
    </source>
</evidence>
<feature type="compositionally biased region" description="Acidic residues" evidence="2">
    <location>
        <begin position="1139"/>
        <end position="1154"/>
    </location>
</feature>
<keyword evidence="1" id="KW-0175">Coiled coil</keyword>
<evidence type="ECO:0000313" key="4">
    <source>
        <dbReference type="Proteomes" id="UP000193560"/>
    </source>
</evidence>
<feature type="compositionally biased region" description="Basic and acidic residues" evidence="2">
    <location>
        <begin position="30"/>
        <end position="40"/>
    </location>
</feature>
<feature type="compositionally biased region" description="Polar residues" evidence="2">
    <location>
        <begin position="63"/>
        <end position="89"/>
    </location>
</feature>
<evidence type="ECO:0000313" key="3">
    <source>
        <dbReference type="EMBL" id="ORZ15209.1"/>
    </source>
</evidence>